<evidence type="ECO:0000313" key="2">
    <source>
        <dbReference type="EMBL" id="VFB17439.1"/>
    </source>
</evidence>
<dbReference type="EMBL" id="CAACYI010000001">
    <property type="protein sequence ID" value="VFB17439.1"/>
    <property type="molecule type" value="Genomic_DNA"/>
</dbReference>
<dbReference type="PANTHER" id="PTHR11614">
    <property type="entry name" value="PHOSPHOLIPASE-RELATED"/>
    <property type="match status" value="1"/>
</dbReference>
<evidence type="ECO:0000259" key="1">
    <source>
        <dbReference type="Pfam" id="PF12146"/>
    </source>
</evidence>
<organism evidence="2 3">
    <name type="scientific">Urinicoccus massiliensis</name>
    <dbReference type="NCBI Taxonomy" id="1723382"/>
    <lineage>
        <taxon>Bacteria</taxon>
        <taxon>Bacillati</taxon>
        <taxon>Bacillota</taxon>
        <taxon>Tissierellia</taxon>
        <taxon>Tissierellales</taxon>
        <taxon>Peptoniphilaceae</taxon>
        <taxon>Urinicoccus</taxon>
    </lineage>
</organism>
<name>A0A8H2M6T5_9FIRM</name>
<dbReference type="GO" id="GO:0016787">
    <property type="term" value="F:hydrolase activity"/>
    <property type="evidence" value="ECO:0007669"/>
    <property type="project" value="UniProtKB-KW"/>
</dbReference>
<feature type="domain" description="Serine aminopeptidase S33" evidence="1">
    <location>
        <begin position="26"/>
        <end position="286"/>
    </location>
</feature>
<protein>
    <submittedName>
        <fullName evidence="2">Phospholipase ytpA</fullName>
        <ecNumber evidence="2">3.1.1.-</ecNumber>
    </submittedName>
</protein>
<dbReference type="Gene3D" id="3.40.50.1820">
    <property type="entry name" value="alpha/beta hydrolase"/>
    <property type="match status" value="1"/>
</dbReference>
<comment type="caution">
    <text evidence="2">The sequence shown here is derived from an EMBL/GenBank/DDBJ whole genome shotgun (WGS) entry which is preliminary data.</text>
</comment>
<dbReference type="SUPFAM" id="SSF53474">
    <property type="entry name" value="alpha/beta-Hydrolases"/>
    <property type="match status" value="1"/>
</dbReference>
<keyword evidence="2" id="KW-0378">Hydrolase</keyword>
<reference evidence="2 3" key="1">
    <citation type="submission" date="2019-02" db="EMBL/GenBank/DDBJ databases">
        <authorList>
            <consortium name="Pathogen Informatics"/>
        </authorList>
    </citation>
    <scope>NUCLEOTIDE SEQUENCE [LARGE SCALE GENOMIC DNA]</scope>
    <source>
        <strain evidence="2 3">3012STDY7089603</strain>
    </source>
</reference>
<sequence>MMMNKKIKSKQDGLELELAIMEPSSNPIGIVQLVHGMSEHKERYYDFMNYLAQNGYICGIHDHRGHGASLKDPSHLGYFYTEDSSVIVDDAYQVTEYLKERYPSLSISMFSHSMGTLVSRNYLKKYDHELEKIVLCGPPTENKLAGFAVFLAKISRIFYGKYKPNKFLNALSVGQYSKGYENQLDWICSNPDTVQAYEADPLCGFIFTTNAFINLFKLLKSAYKGRDWRPKNTALAIFLIAGEDDPVIQGKEKFKGLERFLKSLGYKNIKSKLYKGMRHEILNERDKETIYQDVLEFLRSDTNKKEKI</sequence>
<dbReference type="Proteomes" id="UP000377798">
    <property type="component" value="Unassembled WGS sequence"/>
</dbReference>
<dbReference type="InterPro" id="IPR022742">
    <property type="entry name" value="Hydrolase_4"/>
</dbReference>
<accession>A0A8H2M6T5</accession>
<gene>
    <name evidence="2" type="primary">ytpA</name>
    <name evidence="2" type="ORF">NCTC13150_02032</name>
</gene>
<dbReference type="EC" id="3.1.1.-" evidence="2"/>
<evidence type="ECO:0000313" key="3">
    <source>
        <dbReference type="Proteomes" id="UP000377798"/>
    </source>
</evidence>
<dbReference type="AlphaFoldDB" id="A0A8H2M6T5"/>
<proteinExistence type="predicted"/>
<dbReference type="InterPro" id="IPR029058">
    <property type="entry name" value="AB_hydrolase_fold"/>
</dbReference>
<dbReference type="InterPro" id="IPR051044">
    <property type="entry name" value="MAG_DAG_Lipase"/>
</dbReference>
<dbReference type="Pfam" id="PF12146">
    <property type="entry name" value="Hydrolase_4"/>
    <property type="match status" value="1"/>
</dbReference>
<keyword evidence="3" id="KW-1185">Reference proteome</keyword>